<evidence type="ECO:0000313" key="2">
    <source>
        <dbReference type="EMBL" id="EGW32364.1"/>
    </source>
</evidence>
<dbReference type="KEGG" id="spaa:SPAPADRAFT_61445"/>
<dbReference type="HOGENOM" id="CLU_2127076_0_0_1"/>
<accession>G3AMV0</accession>
<dbReference type="InParanoid" id="G3AMV0"/>
<evidence type="ECO:0000313" key="3">
    <source>
        <dbReference type="Proteomes" id="UP000000709"/>
    </source>
</evidence>
<dbReference type="AlphaFoldDB" id="G3AMV0"/>
<gene>
    <name evidence="2" type="ORF">SPAPADRAFT_61445</name>
</gene>
<reference evidence="2 3" key="1">
    <citation type="journal article" date="2011" name="Proc. Natl. Acad. Sci. U.S.A.">
        <title>Comparative genomics of xylose-fermenting fungi for enhanced biofuel production.</title>
        <authorList>
            <person name="Wohlbach D.J."/>
            <person name="Kuo A."/>
            <person name="Sato T.K."/>
            <person name="Potts K.M."/>
            <person name="Salamov A.A."/>
            <person name="LaButti K.M."/>
            <person name="Sun H."/>
            <person name="Clum A."/>
            <person name="Pangilinan J.L."/>
            <person name="Lindquist E.A."/>
            <person name="Lucas S."/>
            <person name="Lapidus A."/>
            <person name="Jin M."/>
            <person name="Gunawan C."/>
            <person name="Balan V."/>
            <person name="Dale B.E."/>
            <person name="Jeffries T.W."/>
            <person name="Zinkel R."/>
            <person name="Barry K.W."/>
            <person name="Grigoriev I.V."/>
            <person name="Gasch A.P."/>
        </authorList>
    </citation>
    <scope>NUCLEOTIDE SEQUENCE [LARGE SCALE GENOMIC DNA]</scope>
    <source>
        <strain evidence="3">NRRL Y-27907 / 11-Y1</strain>
    </source>
</reference>
<dbReference type="EMBL" id="GL996502">
    <property type="protein sequence ID" value="EGW32364.1"/>
    <property type="molecule type" value="Genomic_DNA"/>
</dbReference>
<dbReference type="STRING" id="619300.G3AMV0"/>
<evidence type="ECO:0000256" key="1">
    <source>
        <dbReference type="SAM" id="MobiDB-lite"/>
    </source>
</evidence>
<protein>
    <submittedName>
        <fullName evidence="2">Uncharacterized protein</fullName>
    </submittedName>
</protein>
<organism evidence="3">
    <name type="scientific">Spathaspora passalidarum (strain NRRL Y-27907 / 11-Y1)</name>
    <dbReference type="NCBI Taxonomy" id="619300"/>
    <lineage>
        <taxon>Eukaryota</taxon>
        <taxon>Fungi</taxon>
        <taxon>Dikarya</taxon>
        <taxon>Ascomycota</taxon>
        <taxon>Saccharomycotina</taxon>
        <taxon>Pichiomycetes</taxon>
        <taxon>Debaryomycetaceae</taxon>
        <taxon>Spathaspora</taxon>
    </lineage>
</organism>
<feature type="compositionally biased region" description="Polar residues" evidence="1">
    <location>
        <begin position="40"/>
        <end position="52"/>
    </location>
</feature>
<feature type="non-terminal residue" evidence="2">
    <location>
        <position position="114"/>
    </location>
</feature>
<dbReference type="Proteomes" id="UP000000709">
    <property type="component" value="Unassembled WGS sequence"/>
</dbReference>
<name>G3AMV0_SPAPN</name>
<dbReference type="RefSeq" id="XP_007375640.1">
    <property type="nucleotide sequence ID" value="XM_007375578.1"/>
</dbReference>
<keyword evidence="3" id="KW-1185">Reference proteome</keyword>
<feature type="region of interest" description="Disordered" evidence="1">
    <location>
        <begin position="1"/>
        <end position="52"/>
    </location>
</feature>
<feature type="region of interest" description="Disordered" evidence="1">
    <location>
        <begin position="73"/>
        <end position="97"/>
    </location>
</feature>
<proteinExistence type="predicted"/>
<feature type="compositionally biased region" description="Basic and acidic residues" evidence="1">
    <location>
        <begin position="21"/>
        <end position="33"/>
    </location>
</feature>
<sequence length="114" mass="12638">MFKNANKDAIMSPHRPVRISTPEKPRFSFDKSKTTKLRKTIQSPYTTHSPITSTPLLTAAAVGVETAEIPCQSSQNFENYDDDLDFDSPSKTRKSSGLSIISSNSATIYQEQPL</sequence>
<dbReference type="GeneID" id="18873896"/>